<accession>A0A1T4LE13</accession>
<protein>
    <recommendedName>
        <fullName evidence="2">Core-binding (CB) domain-containing protein</fullName>
    </recommendedName>
</protein>
<dbReference type="SUPFAM" id="SSF56349">
    <property type="entry name" value="DNA breaking-rejoining enzymes"/>
    <property type="match status" value="1"/>
</dbReference>
<keyword evidence="1" id="KW-0238">DNA-binding</keyword>
<evidence type="ECO:0000256" key="1">
    <source>
        <dbReference type="PROSITE-ProRule" id="PRU01248"/>
    </source>
</evidence>
<reference evidence="4" key="1">
    <citation type="submission" date="2017-02" db="EMBL/GenBank/DDBJ databases">
        <authorList>
            <person name="Varghese N."/>
            <person name="Submissions S."/>
        </authorList>
    </citation>
    <scope>NUCLEOTIDE SEQUENCE [LARGE SCALE GENOMIC DNA]</scope>
    <source>
        <strain evidence="4">ATCC 25662</strain>
    </source>
</reference>
<evidence type="ECO:0000259" key="2">
    <source>
        <dbReference type="PROSITE" id="PS51900"/>
    </source>
</evidence>
<dbReference type="EMBL" id="FUWY01000002">
    <property type="protein sequence ID" value="SJZ52797.1"/>
    <property type="molecule type" value="Genomic_DNA"/>
</dbReference>
<dbReference type="AlphaFoldDB" id="A0A1T4LE13"/>
<dbReference type="InterPro" id="IPR011010">
    <property type="entry name" value="DNA_brk_join_enz"/>
</dbReference>
<evidence type="ECO:0000313" key="4">
    <source>
        <dbReference type="Proteomes" id="UP000243297"/>
    </source>
</evidence>
<feature type="domain" description="Core-binding (CB)" evidence="2">
    <location>
        <begin position="6"/>
        <end position="89"/>
    </location>
</feature>
<dbReference type="Proteomes" id="UP000243297">
    <property type="component" value="Unassembled WGS sequence"/>
</dbReference>
<dbReference type="InterPro" id="IPR044068">
    <property type="entry name" value="CB"/>
</dbReference>
<dbReference type="PROSITE" id="PS51900">
    <property type="entry name" value="CB"/>
    <property type="match status" value="1"/>
</dbReference>
<sequence>MYIDKTKVSKLINELIEYNNMKESSKTFYMQRINIFFDEFMNTEQYKNTRLDAITYDIVNRFLSERFNGKESEKMNYYNALKSFFHFAYVTNECIDVMTQVDKPIIQRKEHKYLCDEDIEKVKDYIFSEDKINIRLIFGLLIFSGLSRKYINSITNSSFIYNRGVYDLRLWEDKENMEVILPLKMELQLLIYEYLRTNPVEKGLSKLSCYGENEISTVVSNKIKEITGRKYKLTDLGNTFIKMSLKKGNYIWEVGKLTLQSTETIEKHLDENESLYIRQKAILNSF</sequence>
<gene>
    <name evidence="3" type="ORF">SAMN02745191_0841</name>
</gene>
<name>A0A1T4LE13_9FIRM</name>
<dbReference type="RefSeq" id="WP_078711272.1">
    <property type="nucleotide sequence ID" value="NZ_FUWY01000002.1"/>
</dbReference>
<keyword evidence="4" id="KW-1185">Reference proteome</keyword>
<proteinExistence type="predicted"/>
<evidence type="ECO:0000313" key="3">
    <source>
        <dbReference type="EMBL" id="SJZ52797.1"/>
    </source>
</evidence>
<organism evidence="3 4">
    <name type="scientific">Anaerorhabdus furcosa</name>
    <dbReference type="NCBI Taxonomy" id="118967"/>
    <lineage>
        <taxon>Bacteria</taxon>
        <taxon>Bacillati</taxon>
        <taxon>Bacillota</taxon>
        <taxon>Erysipelotrichia</taxon>
        <taxon>Erysipelotrichales</taxon>
        <taxon>Erysipelotrichaceae</taxon>
        <taxon>Anaerorhabdus</taxon>
    </lineage>
</organism>
<dbReference type="GO" id="GO:0003677">
    <property type="term" value="F:DNA binding"/>
    <property type="evidence" value="ECO:0007669"/>
    <property type="project" value="UniProtKB-UniRule"/>
</dbReference>